<protein>
    <submittedName>
        <fullName evidence="8">Probable oxidoreductase</fullName>
        <ecNumber evidence="8">1.-.-.-</ecNumber>
    </submittedName>
</protein>
<dbReference type="InterPro" id="IPR036812">
    <property type="entry name" value="NAD(P)_OxRdtase_dom_sf"/>
</dbReference>
<dbReference type="InterPro" id="IPR020471">
    <property type="entry name" value="AKR"/>
</dbReference>
<keyword evidence="3 8" id="KW-0560">Oxidoreductase</keyword>
<keyword evidence="2" id="KW-0521">NADP</keyword>
<dbReference type="PIRSF" id="PIRSF000097">
    <property type="entry name" value="AKR"/>
    <property type="match status" value="1"/>
</dbReference>
<evidence type="ECO:0000313" key="9">
    <source>
        <dbReference type="Proteomes" id="UP000045782"/>
    </source>
</evidence>
<comment type="similarity">
    <text evidence="1">Belongs to the aldo/keto reductase family.</text>
</comment>
<evidence type="ECO:0000256" key="3">
    <source>
        <dbReference type="ARBA" id="ARBA00023002"/>
    </source>
</evidence>
<feature type="site" description="Lowers pKa of active site Tyr" evidence="6">
    <location>
        <position position="99"/>
    </location>
</feature>
<evidence type="ECO:0000256" key="1">
    <source>
        <dbReference type="ARBA" id="ARBA00007905"/>
    </source>
</evidence>
<evidence type="ECO:0000256" key="4">
    <source>
        <dbReference type="PIRSR" id="PIRSR000097-1"/>
    </source>
</evidence>
<dbReference type="EMBL" id="CSWP01000004">
    <property type="protein sequence ID" value="CPV52211.1"/>
    <property type="molecule type" value="Genomic_DNA"/>
</dbReference>
<dbReference type="InterPro" id="IPR023210">
    <property type="entry name" value="NADP_OxRdtase_dom"/>
</dbReference>
<feature type="binding site" evidence="5">
    <location>
        <position position="132"/>
    </location>
    <ligand>
        <name>substrate</name>
    </ligand>
</feature>
<reference evidence="8 9" key="1">
    <citation type="submission" date="2015-03" db="EMBL/GenBank/DDBJ databases">
        <authorList>
            <person name="Murphy D."/>
        </authorList>
    </citation>
    <scope>NUCLEOTIDE SEQUENCE [LARGE SCALE GENOMIC DNA]</scope>
    <source>
        <strain evidence="8 9">PAP088</strain>
    </source>
</reference>
<dbReference type="InterPro" id="IPR018170">
    <property type="entry name" value="Aldo/ket_reductase_CS"/>
</dbReference>
<feature type="active site" description="Proton donor" evidence="4">
    <location>
        <position position="74"/>
    </location>
</feature>
<dbReference type="PANTHER" id="PTHR43827">
    <property type="entry name" value="2,5-DIKETO-D-GLUCONIC ACID REDUCTASE"/>
    <property type="match status" value="1"/>
</dbReference>
<evidence type="ECO:0000256" key="6">
    <source>
        <dbReference type="PIRSR" id="PIRSR000097-3"/>
    </source>
</evidence>
<dbReference type="GO" id="GO:0016616">
    <property type="term" value="F:oxidoreductase activity, acting on the CH-OH group of donors, NAD or NADP as acceptor"/>
    <property type="evidence" value="ECO:0007669"/>
    <property type="project" value="UniProtKB-ARBA"/>
</dbReference>
<sequence length="300" mass="32529">MFHSAAAAREYSTAPRVGLTVTVPQIVPNVTLNSGTTIPQLGYGVWQVPDNEARAAVSAALQVGYRSIDTAKIYDNEAGTGAAIAESGVPRGDVFLTTKLWNSDQGYDNALRAFDASLERLGTDYVDLYLIHWPVPELDEYVASFKALQRIQADGRAKAIGVSNFTVDNLKRLIDETGEVPALNQIELHPRFTQPELRAFHAEYGIATEAWSPLGQGTILEDATIGAIAQAHDVSAAQVILRWHLQLGNVVIPKSVTPARIAANFDVFGFELSTDEVERITALDASDGRIGPDPTTFNLR</sequence>
<gene>
    <name evidence="8" type="ORF">ERS075579_02360</name>
</gene>
<dbReference type="EC" id="1.-.-.-" evidence="8"/>
<dbReference type="FunFam" id="3.20.20.100:FF:000002">
    <property type="entry name" value="2,5-diketo-D-gluconic acid reductase A"/>
    <property type="match status" value="1"/>
</dbReference>
<evidence type="ECO:0000313" key="8">
    <source>
        <dbReference type="EMBL" id="CPV52211.1"/>
    </source>
</evidence>
<feature type="domain" description="NADP-dependent oxidoreductase" evidence="7">
    <location>
        <begin position="41"/>
        <end position="284"/>
    </location>
</feature>
<dbReference type="PRINTS" id="PR00069">
    <property type="entry name" value="ALDKETRDTASE"/>
</dbReference>
<dbReference type="PROSITE" id="PS00063">
    <property type="entry name" value="ALDOKETO_REDUCTASE_3"/>
    <property type="match status" value="1"/>
</dbReference>
<accession>A0A0U0ZP93</accession>
<proteinExistence type="inferred from homology"/>
<dbReference type="PROSITE" id="PS00062">
    <property type="entry name" value="ALDOKETO_REDUCTASE_2"/>
    <property type="match status" value="1"/>
</dbReference>
<dbReference type="PANTHER" id="PTHR43827:SF3">
    <property type="entry name" value="NADP-DEPENDENT OXIDOREDUCTASE DOMAIN-CONTAINING PROTEIN"/>
    <property type="match status" value="1"/>
</dbReference>
<dbReference type="AlphaFoldDB" id="A0A0U0ZP93"/>
<evidence type="ECO:0000259" key="7">
    <source>
        <dbReference type="Pfam" id="PF00248"/>
    </source>
</evidence>
<organism evidence="8 9">
    <name type="scientific">Mycobacteroides abscessus</name>
    <dbReference type="NCBI Taxonomy" id="36809"/>
    <lineage>
        <taxon>Bacteria</taxon>
        <taxon>Bacillati</taxon>
        <taxon>Actinomycetota</taxon>
        <taxon>Actinomycetes</taxon>
        <taxon>Mycobacteriales</taxon>
        <taxon>Mycobacteriaceae</taxon>
        <taxon>Mycobacteroides</taxon>
    </lineage>
</organism>
<name>A0A0U0ZP93_9MYCO</name>
<evidence type="ECO:0000256" key="2">
    <source>
        <dbReference type="ARBA" id="ARBA00022857"/>
    </source>
</evidence>
<dbReference type="Pfam" id="PF00248">
    <property type="entry name" value="Aldo_ket_red"/>
    <property type="match status" value="1"/>
</dbReference>
<evidence type="ECO:0000256" key="5">
    <source>
        <dbReference type="PIRSR" id="PIRSR000097-2"/>
    </source>
</evidence>
<dbReference type="SUPFAM" id="SSF51430">
    <property type="entry name" value="NAD(P)-linked oxidoreductase"/>
    <property type="match status" value="1"/>
</dbReference>
<dbReference type="Proteomes" id="UP000045782">
    <property type="component" value="Unassembled WGS sequence"/>
</dbReference>
<dbReference type="Gene3D" id="3.20.20.100">
    <property type="entry name" value="NADP-dependent oxidoreductase domain"/>
    <property type="match status" value="1"/>
</dbReference>